<dbReference type="STRING" id="392015.SAMN05421543_10848"/>
<dbReference type="CDD" id="cd00118">
    <property type="entry name" value="LysM"/>
    <property type="match status" value="2"/>
</dbReference>
<feature type="compositionally biased region" description="Pro residues" evidence="1">
    <location>
        <begin position="64"/>
        <end position="73"/>
    </location>
</feature>
<evidence type="ECO:0000313" key="4">
    <source>
        <dbReference type="Proteomes" id="UP000183508"/>
    </source>
</evidence>
<gene>
    <name evidence="3" type="ORF">SAMN05421543_10848</name>
</gene>
<keyword evidence="4" id="KW-1185">Reference proteome</keyword>
<dbReference type="Proteomes" id="UP000183508">
    <property type="component" value="Unassembled WGS sequence"/>
</dbReference>
<feature type="compositionally biased region" description="Gly residues" evidence="1">
    <location>
        <begin position="74"/>
        <end position="84"/>
    </location>
</feature>
<sequence>MKKYVVKKGDTMGSISKAHGLRLSLLMAANPQITDPNRLQPGQVIYIPELEKPALPTIPAKAPGGPPAGPPGGAPAGPGPGHGPGAAHTAPEPAGSPVAQPGAQTPPYFGFVWPHVVQPGETWERIAQQYGVSVDQLRRLNPTLGQALQEGDVVYVPGLGGAIAAQGLQPVAAPGFAPAQTPMPPAGPMPPGAPGTPSVPSGVPYAVPGMPFTPAPAPGMPYVPGISELPGPHTHYPYRAMGALGRPVWAHLYRHPGVYPTLPYAVPCGVHPGYGYWPVSPWPTPLTWYVDWEESSSWVSWSSSVPRVRSGGEASDAVEAADGSTGVWRDVYPEWNDDGPAASRA</sequence>
<dbReference type="EMBL" id="FPBV01000008">
    <property type="protein sequence ID" value="SFU78845.1"/>
    <property type="molecule type" value="Genomic_DNA"/>
</dbReference>
<feature type="domain" description="LysM" evidence="2">
    <location>
        <begin position="2"/>
        <end position="47"/>
    </location>
</feature>
<reference evidence="4" key="1">
    <citation type="submission" date="2016-10" db="EMBL/GenBank/DDBJ databases">
        <authorList>
            <person name="Varghese N."/>
        </authorList>
    </citation>
    <scope>NUCLEOTIDE SEQUENCE [LARGE SCALE GENOMIC DNA]</scope>
    <source>
        <strain evidence="4">DSM 17980</strain>
    </source>
</reference>
<feature type="domain" description="LysM" evidence="2">
    <location>
        <begin position="113"/>
        <end position="156"/>
    </location>
</feature>
<dbReference type="OrthoDB" id="2033517at2"/>
<dbReference type="AlphaFoldDB" id="A0A1I7J0W0"/>
<dbReference type="PROSITE" id="PS51782">
    <property type="entry name" value="LYSM"/>
    <property type="match status" value="2"/>
</dbReference>
<organism evidence="3 4">
    <name type="scientific">Alicyclobacillus macrosporangiidus</name>
    <dbReference type="NCBI Taxonomy" id="392015"/>
    <lineage>
        <taxon>Bacteria</taxon>
        <taxon>Bacillati</taxon>
        <taxon>Bacillota</taxon>
        <taxon>Bacilli</taxon>
        <taxon>Bacillales</taxon>
        <taxon>Alicyclobacillaceae</taxon>
        <taxon>Alicyclobacillus</taxon>
    </lineage>
</organism>
<feature type="compositionally biased region" description="Low complexity" evidence="1">
    <location>
        <begin position="85"/>
        <end position="95"/>
    </location>
</feature>
<feature type="region of interest" description="Disordered" evidence="1">
    <location>
        <begin position="56"/>
        <end position="103"/>
    </location>
</feature>
<dbReference type="InterPro" id="IPR036779">
    <property type="entry name" value="LysM_dom_sf"/>
</dbReference>
<evidence type="ECO:0000259" key="2">
    <source>
        <dbReference type="PROSITE" id="PS51782"/>
    </source>
</evidence>
<proteinExistence type="predicted"/>
<dbReference type="Pfam" id="PF01476">
    <property type="entry name" value="LysM"/>
    <property type="match status" value="2"/>
</dbReference>
<dbReference type="RefSeq" id="WP_074951729.1">
    <property type="nucleotide sequence ID" value="NZ_FPBV01000008.1"/>
</dbReference>
<dbReference type="Gene3D" id="3.10.350.10">
    <property type="entry name" value="LysM domain"/>
    <property type="match status" value="2"/>
</dbReference>
<dbReference type="InterPro" id="IPR018392">
    <property type="entry name" value="LysM"/>
</dbReference>
<dbReference type="PANTHER" id="PTHR33734">
    <property type="entry name" value="LYSM DOMAIN-CONTAINING GPI-ANCHORED PROTEIN 2"/>
    <property type="match status" value="1"/>
</dbReference>
<name>A0A1I7J0W0_9BACL</name>
<evidence type="ECO:0000313" key="3">
    <source>
        <dbReference type="EMBL" id="SFU78845.1"/>
    </source>
</evidence>
<protein>
    <submittedName>
        <fullName evidence="3">LysM repeat-containing protein</fullName>
    </submittedName>
</protein>
<evidence type="ECO:0000256" key="1">
    <source>
        <dbReference type="SAM" id="MobiDB-lite"/>
    </source>
</evidence>
<dbReference type="SUPFAM" id="SSF54106">
    <property type="entry name" value="LysM domain"/>
    <property type="match status" value="2"/>
</dbReference>
<dbReference type="SMART" id="SM00257">
    <property type="entry name" value="LysM"/>
    <property type="match status" value="2"/>
</dbReference>
<accession>A0A1I7J0W0</accession>
<dbReference type="PANTHER" id="PTHR33734:SF22">
    <property type="entry name" value="MEMBRANE-BOUND LYTIC MUREIN TRANSGLYCOSYLASE D"/>
    <property type="match status" value="1"/>
</dbReference>